<proteinExistence type="predicted"/>
<dbReference type="AlphaFoldDB" id="W8F8N5"/>
<dbReference type="OrthoDB" id="877975at2"/>
<organism evidence="1 2">
    <name type="scientific">Hymenobacter swuensis DY53</name>
    <dbReference type="NCBI Taxonomy" id="1227739"/>
    <lineage>
        <taxon>Bacteria</taxon>
        <taxon>Pseudomonadati</taxon>
        <taxon>Bacteroidota</taxon>
        <taxon>Cytophagia</taxon>
        <taxon>Cytophagales</taxon>
        <taxon>Hymenobacteraceae</taxon>
        <taxon>Hymenobacter</taxon>
    </lineage>
</organism>
<accession>W8F8N5</accession>
<gene>
    <name evidence="1" type="ORF">Hsw_3366</name>
</gene>
<dbReference type="Proteomes" id="UP000019423">
    <property type="component" value="Chromosome"/>
</dbReference>
<protein>
    <submittedName>
        <fullName evidence="1">Uncharacterized protein</fullName>
    </submittedName>
</protein>
<dbReference type="KEGG" id="hsw:Hsw_3366"/>
<reference evidence="1 2" key="1">
    <citation type="submission" date="2014-01" db="EMBL/GenBank/DDBJ databases">
        <title>Complete genome sequence of ionizing-radiation resistance bacterium Hymenobacter swuensis DY53.</title>
        <authorList>
            <person name="Jung J.-H."/>
            <person name="Jeong S.-W."/>
            <person name="Joe M.-H."/>
            <person name="Cho y.-j."/>
            <person name="Kim M.-K."/>
            <person name="Lim S.-Y."/>
        </authorList>
    </citation>
    <scope>NUCLEOTIDE SEQUENCE [LARGE SCALE GENOMIC DNA]</scope>
    <source>
        <strain evidence="1 2">DY53</strain>
    </source>
</reference>
<dbReference type="STRING" id="1227739.Hsw_3366"/>
<dbReference type="EMBL" id="CP007145">
    <property type="protein sequence ID" value="AHJ98961.1"/>
    <property type="molecule type" value="Genomic_DNA"/>
</dbReference>
<dbReference type="HOGENOM" id="CLU_1218421_0_0_10"/>
<name>W8F8N5_9BACT</name>
<dbReference type="RefSeq" id="WP_044003062.1">
    <property type="nucleotide sequence ID" value="NZ_CP007145.1"/>
</dbReference>
<keyword evidence="2" id="KW-1185">Reference proteome</keyword>
<evidence type="ECO:0000313" key="1">
    <source>
        <dbReference type="EMBL" id="AHJ98961.1"/>
    </source>
</evidence>
<sequence length="227" mass="25148">METPTNTFFFTKIKLAKHDFVEYEASARVRRGEAEVHEITSTHVDKLPHEDLLRAFHRLTVHFCLVTESLNHADFGVETDEALEELIRDDEALECAGLAGFACRGLSWGAKGNGFTLSGRRWLRSGKAVNFNTPFIDEENDDYEFLGLLREAIRTLSKETSLYLNGKFADEPPKVEQLALSFGGGLQDIVDEMHQSSGLSSLTISGGGRSVTLAPRSINGQLLDEDA</sequence>
<dbReference type="PATRIC" id="fig|1227739.3.peg.3529"/>
<evidence type="ECO:0000313" key="2">
    <source>
        <dbReference type="Proteomes" id="UP000019423"/>
    </source>
</evidence>